<name>K8Y751_9LEPT</name>
<dbReference type="AlphaFoldDB" id="K8Y751"/>
<reference evidence="1 2" key="1">
    <citation type="journal article" date="2012" name="Gene">
        <title>Sequence of Leptospira santarosai serovar Shermani genome and prediction of virulence-associated genes.</title>
        <authorList>
            <person name="Chou L.F."/>
            <person name="Chen Y.T."/>
            <person name="Lu C.W."/>
            <person name="Ko Y.C."/>
            <person name="Tang C.Y."/>
            <person name="Pan M.J."/>
            <person name="Tian Y.C."/>
            <person name="Chiu C.H."/>
            <person name="Hung C.C."/>
            <person name="Yang C.W."/>
        </authorList>
    </citation>
    <scope>NUCLEOTIDE SEQUENCE [LARGE SCALE GENOMIC DNA]</scope>
    <source>
        <strain evidence="1">LT 821</strain>
    </source>
</reference>
<dbReference type="Proteomes" id="UP000035800">
    <property type="component" value="Chromosome I"/>
</dbReference>
<dbReference type="KEGG" id="lst:LSS_17025"/>
<proteinExistence type="predicted"/>
<evidence type="ECO:0000313" key="1">
    <source>
        <dbReference type="EMBL" id="EKT85580.1"/>
    </source>
</evidence>
<sequence length="31" mass="3758">MDSRKKSFPKDSFYKVGKYKLLFPQIVFRGF</sequence>
<organism evidence="1 2">
    <name type="scientific">Leptospira santarosai serovar Shermani str. LT 821</name>
    <dbReference type="NCBI Taxonomy" id="758847"/>
    <lineage>
        <taxon>Bacteria</taxon>
        <taxon>Pseudomonadati</taxon>
        <taxon>Spirochaetota</taxon>
        <taxon>Spirochaetia</taxon>
        <taxon>Leptospirales</taxon>
        <taxon>Leptospiraceae</taxon>
        <taxon>Leptospira</taxon>
    </lineage>
</organism>
<gene>
    <name evidence="1" type="ORF">LSS_17025</name>
</gene>
<protein>
    <submittedName>
        <fullName evidence="1">Uncharacterized protein</fullName>
    </submittedName>
</protein>
<accession>K8Y751</accession>
<reference evidence="1 2" key="2">
    <citation type="journal article" date="2014" name="Emerg. Microbes Infect.">
        <title>Potential impact on kidney infection: a whole-genome analysis of Leptospira santarosai serovar Shermani.</title>
        <authorList>
            <person name="Chou L.F."/>
            <person name="Chen T.W."/>
            <person name="Ko Y.C."/>
            <person name="Pan M.J."/>
            <person name="Tian Y.C."/>
            <person name="Chiu C.H."/>
            <person name="Tang P."/>
            <person name="Hung C.C."/>
            <person name="Yang C.W."/>
        </authorList>
    </citation>
    <scope>NUCLEOTIDE SEQUENCE</scope>
    <source>
        <strain evidence="1 2">LT 821</strain>
    </source>
</reference>
<evidence type="ECO:0000313" key="2">
    <source>
        <dbReference type="Proteomes" id="UP000035800"/>
    </source>
</evidence>
<dbReference type="EMBL" id="CP006694">
    <property type="protein sequence ID" value="EKT85580.1"/>
    <property type="molecule type" value="Genomic_DNA"/>
</dbReference>